<evidence type="ECO:0000313" key="2">
    <source>
        <dbReference type="EMBL" id="KAK6507759.1"/>
    </source>
</evidence>
<dbReference type="EMBL" id="JAVHJL010000003">
    <property type="protein sequence ID" value="KAK6507759.1"/>
    <property type="molecule type" value="Genomic_DNA"/>
</dbReference>
<evidence type="ECO:0000313" key="3">
    <source>
        <dbReference type="Proteomes" id="UP001370758"/>
    </source>
</evidence>
<gene>
    <name evidence="2" type="ORF">TWF481_006181</name>
</gene>
<dbReference type="Proteomes" id="UP001370758">
    <property type="component" value="Unassembled WGS sequence"/>
</dbReference>
<reference evidence="2 3" key="1">
    <citation type="submission" date="2023-08" db="EMBL/GenBank/DDBJ databases">
        <authorList>
            <person name="Palmer J.M."/>
        </authorList>
    </citation>
    <scope>NUCLEOTIDE SEQUENCE [LARGE SCALE GENOMIC DNA]</scope>
    <source>
        <strain evidence="2 3">TWF481</strain>
    </source>
</reference>
<protein>
    <submittedName>
        <fullName evidence="2">Uncharacterized protein</fullName>
    </submittedName>
</protein>
<name>A0AAV9WHY6_9PEZI</name>
<keyword evidence="3" id="KW-1185">Reference proteome</keyword>
<dbReference type="AlphaFoldDB" id="A0AAV9WHY6"/>
<sequence>MWMPIPIITIWLIRLPALKADPVTWVSCPTSTNALNPQWPATPSALTFNLQSFLTLISKTEFMRDIHFRLRPKKMEIEYKQIRRWERGQGIAHPYPMDSLRNLYWFVSENRLHCHPNALSLAKVLAQVIEVDSEPWQFNPRQFSDEEIENLDTEHSLDRLIEATFQYFTYGPVKHLSILVHLYVDELEQYFEELVASGLDEDLPLLYFELIHQVKEWTTLYYQLDSFIKAVRAFRRSLWTLRSKEAKPKELQRIAEGKQITKPLSISKSIAGCIGRFCGVNTEPRRPDLAA</sequence>
<keyword evidence="1" id="KW-0732">Signal</keyword>
<organism evidence="2 3">
    <name type="scientific">Arthrobotrys musiformis</name>
    <dbReference type="NCBI Taxonomy" id="47236"/>
    <lineage>
        <taxon>Eukaryota</taxon>
        <taxon>Fungi</taxon>
        <taxon>Dikarya</taxon>
        <taxon>Ascomycota</taxon>
        <taxon>Pezizomycotina</taxon>
        <taxon>Orbiliomycetes</taxon>
        <taxon>Orbiliales</taxon>
        <taxon>Orbiliaceae</taxon>
        <taxon>Arthrobotrys</taxon>
    </lineage>
</organism>
<proteinExistence type="predicted"/>
<comment type="caution">
    <text evidence="2">The sequence shown here is derived from an EMBL/GenBank/DDBJ whole genome shotgun (WGS) entry which is preliminary data.</text>
</comment>
<feature type="chain" id="PRO_5043821754" evidence="1">
    <location>
        <begin position="21"/>
        <end position="291"/>
    </location>
</feature>
<evidence type="ECO:0000256" key="1">
    <source>
        <dbReference type="SAM" id="SignalP"/>
    </source>
</evidence>
<accession>A0AAV9WHY6</accession>
<feature type="signal peptide" evidence="1">
    <location>
        <begin position="1"/>
        <end position="20"/>
    </location>
</feature>